<comment type="caution">
    <text evidence="3">The sequence shown here is derived from an EMBL/GenBank/DDBJ whole genome shotgun (WGS) entry which is preliminary data.</text>
</comment>
<feature type="domain" description="Phage tail tape measure protein" evidence="2">
    <location>
        <begin position="110"/>
        <end position="310"/>
    </location>
</feature>
<protein>
    <submittedName>
        <fullName evidence="3">Putative phage protein</fullName>
    </submittedName>
</protein>
<accession>A0A077M0K1</accession>
<dbReference type="NCBIfam" id="TIGR01760">
    <property type="entry name" value="tape_meas_TP901"/>
    <property type="match status" value="1"/>
</dbReference>
<dbReference type="PANTHER" id="PTHR37813:SF1">
    <property type="entry name" value="FELS-2 PROPHAGE PROTEIN"/>
    <property type="match status" value="1"/>
</dbReference>
<dbReference type="EMBL" id="CAJB01000135">
    <property type="protein sequence ID" value="CCH77740.1"/>
    <property type="molecule type" value="Genomic_DNA"/>
</dbReference>
<dbReference type="PANTHER" id="PTHR37813">
    <property type="entry name" value="FELS-2 PROPHAGE PROTEIN"/>
    <property type="match status" value="1"/>
</dbReference>
<sequence length="1260" mass="128283">MADRSIVVRIRAEVSGFKAALDDVSASTRKASKDTQKAFAGTDTILGKVGVAAKTNGDHIDRLGRTAAIAGGAIALGIGLGVKSFASFDKAMSGVRAALPDAGNKMDDLRKLAIKLGADTQYSAAEAADGITALAKAGVSASDILNGGLKGALDLAASGQMQVADAAEVAASAMTQFGLSGTQVPHIADLLAAAAGKAQGDVSDMAQALNQTGLIAHQTGLSIEETTGGLAAFASAGLIGSDAGTSFKTMLQRLTPTSQQAKKEMEELGVSAYDSQGNFIGLANFAGNLRDAMKDLTPEARASAMAIIFGSDSVRAANVLYNQGAAGIQKWINNVNEAGYASKQAATLTDNLSGDVERFGGALDSVFVQNGSAANGALRKLVQSATGAVDAFSALPGPVQASVAGVAGLSAVGLLAAAGLARLVTSGTALVESLRTIRSYGSGASKSLDVASAAAKRLGVAFAVTVAAAQFTNLGANRAFGIDSLTKSMLDAQDAASGLSGFLKENSKGNWWNASQVKSYADALDLAFNARTTEKIDNVMGSLVKAFGGSNDSAIAEAKQRLEEVDQALAGLASSGHAQEAAKVYGDLTEAAQKQGVSAKALATVFPQYSDALAGVANQSQLAGEGAKAGSVGIDQIGTSADTAASKVKDLADALVGLGSGFRDERSAARDYRDAIRDINTAIKNAGGKRLGSDQQAELLDKLAQNTLSWAAAAYKAGAGTEKTAGIVAKGRASFIALAEKLGLSATAAKQLADNEELIPKDVKTLFATNLDEAGAKVKGYKGSIGKVPTSKATQFTVPGAAESDGRVKGLTTSIRKVPTSHDTKVDAPGAVLTKSAVDRVRDSILRVPTSHNTQITVDTGRSSAQIAALVAQIHGMPTSRTIMVQTKMSTILDKAGGGAVYGPGSGTSDDVPARLSNGEHVFTAAEVQAAGGQAAIYRLRAGIRAGMYRFAGGGAVGYATGGAVVPNFTTVDYRAIAAVLASATNPIRDLAVATAAVSKAQKAYADTVKKSGRSSERAKSALDKLTAAQTSLKDVQKQLAESAKSAAQSISQAFTTGWSSASQWARIMSAGAGEIATFNGQIERLRKAGLNETLVQQIIGLGADSGSKVAAQLLGTGGSSLIKQLNSSNAALTKAADALGLIAAKGVGRYSYGGFVSGPGTATSDSIPAYLSDGEYVMRAAAVARYGLHRLDAMNALRLADGGPVGRAMWSPHPQTVAPHIDRSQTYQVYGPSAEQVIRLAQAKQRMADAIPDWSGMGV</sequence>
<keyword evidence="1" id="KW-1188">Viral release from host cell</keyword>
<dbReference type="RefSeq" id="WP_162233034.1">
    <property type="nucleotide sequence ID" value="NZ_HF570958.1"/>
</dbReference>
<gene>
    <name evidence="3" type="ORF">BN12_220018</name>
</gene>
<dbReference type="AlphaFoldDB" id="A0A077M0K1"/>
<evidence type="ECO:0000256" key="1">
    <source>
        <dbReference type="ARBA" id="ARBA00022612"/>
    </source>
</evidence>
<evidence type="ECO:0000313" key="4">
    <source>
        <dbReference type="Proteomes" id="UP000035721"/>
    </source>
</evidence>
<name>A0A077M0K1_9MICO</name>
<dbReference type="Pfam" id="PF10145">
    <property type="entry name" value="PhageMin_Tail"/>
    <property type="match status" value="1"/>
</dbReference>
<evidence type="ECO:0000259" key="2">
    <source>
        <dbReference type="Pfam" id="PF10145"/>
    </source>
</evidence>
<dbReference type="Proteomes" id="UP000035721">
    <property type="component" value="Unassembled WGS sequence"/>
</dbReference>
<proteinExistence type="predicted"/>
<evidence type="ECO:0000313" key="3">
    <source>
        <dbReference type="EMBL" id="CCH77740.1"/>
    </source>
</evidence>
<reference evidence="3 4" key="1">
    <citation type="journal article" date="2013" name="ISME J.">
        <title>A metabolic model for members of the genus Tetrasphaera involved in enhanced biological phosphorus removal.</title>
        <authorList>
            <person name="Kristiansen R."/>
            <person name="Nguyen H.T.T."/>
            <person name="Saunders A.M."/>
            <person name="Nielsen J.L."/>
            <person name="Wimmer R."/>
            <person name="Le V.Q."/>
            <person name="McIlroy S.J."/>
            <person name="Petrovski S."/>
            <person name="Seviour R.J."/>
            <person name="Calteau A."/>
            <person name="Nielsen K.L."/>
            <person name="Nielsen P.H."/>
        </authorList>
    </citation>
    <scope>NUCLEOTIDE SEQUENCE [LARGE SCALE GENOMIC DNA]</scope>
    <source>
        <strain evidence="3 4">T1-X7</strain>
    </source>
</reference>
<organism evidence="3 4">
    <name type="scientific">Nostocoides japonicum T1-X7</name>
    <dbReference type="NCBI Taxonomy" id="1194083"/>
    <lineage>
        <taxon>Bacteria</taxon>
        <taxon>Bacillati</taxon>
        <taxon>Actinomycetota</taxon>
        <taxon>Actinomycetes</taxon>
        <taxon>Micrococcales</taxon>
        <taxon>Intrasporangiaceae</taxon>
        <taxon>Nostocoides</taxon>
    </lineage>
</organism>
<dbReference type="STRING" id="1194083.BN12_220018"/>
<dbReference type="InterPro" id="IPR010090">
    <property type="entry name" value="Phage_tape_meas"/>
</dbReference>
<keyword evidence="4" id="KW-1185">Reference proteome</keyword>